<sequence length="632" mass="73452">MTDQEVRTLAYSKSPKTTKRTTFQDELQAAVFARTSKTKAEPFSNFKDMNEVEDEMLNKLHDSRKKRIDAFKASKNKTKLNNFDLSDDEDKHSRPKKVSFLKSQKNGSDSQNQTASEHHENKASESFNSESISSKHSTNLSEENLQSTNEEATDSRMTRETSSRSYQMSDDSLTLPLPSDGSVVEAPGQEKEIVAVAETSDTPQSSTSSFNNNISAECVAEREPPKPKPRQRTFGLNSHTSEKPVEETESQDPTRPQTSSVSVLCSTDTSSHNNWTDQTNSPVLNKSSYQSTQSQLQSTFDSVSRDDGKETEENYSTSFEEFNGCSRDLSTQLSCGPDNSSHSKMTERSQSVGSKKMESKYLGNLKVLDCKISLQESQPQAAESLRAAVYQEWLKTKRETLRQNVQLKKKEKLLKEKEKMEQEAKRESAVASFKAWEEKKAENLRAKAKEMSRRIRKEQKATEDKEEKRQSAKQVFEKWKQEQDHLLREKYRQQKDAENKLLLQKQEKKEERKMESKLAFSDWCEKKKGVFHEKLKKERKEIQTKVEEEQYMNEEKEKMALEMYENWLKRKDLEQYMNEEKEKMALEMYENWLKRKDLEQKRTREERRVREIIQDSPPPPWSPPNKTVPFKK</sequence>
<feature type="compositionally biased region" description="Basic and acidic residues" evidence="1">
    <location>
        <begin position="303"/>
        <end position="312"/>
    </location>
</feature>
<gene>
    <name evidence="2" type="primary">MAP9</name>
</gene>
<feature type="region of interest" description="Disordered" evidence="1">
    <location>
        <begin position="73"/>
        <end position="356"/>
    </location>
</feature>
<feature type="compositionally biased region" description="Low complexity" evidence="1">
    <location>
        <begin position="124"/>
        <end position="137"/>
    </location>
</feature>
<dbReference type="GO" id="GO:0008017">
    <property type="term" value="F:microtubule binding"/>
    <property type="evidence" value="ECO:0007669"/>
    <property type="project" value="TreeGrafter"/>
</dbReference>
<dbReference type="GO" id="GO:0000281">
    <property type="term" value="P:mitotic cytokinesis"/>
    <property type="evidence" value="ECO:0007669"/>
    <property type="project" value="InterPro"/>
</dbReference>
<dbReference type="AlphaFoldDB" id="A0A1A8FVZ2"/>
<feature type="compositionally biased region" description="Polar residues" evidence="1">
    <location>
        <begin position="101"/>
        <end position="115"/>
    </location>
</feature>
<feature type="compositionally biased region" description="Polar residues" evidence="1">
    <location>
        <begin position="138"/>
        <end position="150"/>
    </location>
</feature>
<feature type="compositionally biased region" description="Basic and acidic residues" evidence="1">
    <location>
        <begin position="600"/>
        <end position="613"/>
    </location>
</feature>
<reference evidence="2" key="2">
    <citation type="submission" date="2016-06" db="EMBL/GenBank/DDBJ databases">
        <title>The genome of a short-lived fish provides insights into sex chromosome evolution and the genetic control of aging.</title>
        <authorList>
            <person name="Reichwald K."/>
            <person name="Felder M."/>
            <person name="Petzold A."/>
            <person name="Koch P."/>
            <person name="Groth M."/>
            <person name="Platzer M."/>
        </authorList>
    </citation>
    <scope>NUCLEOTIDE SEQUENCE</scope>
    <source>
        <tissue evidence="2">Brain</tissue>
    </source>
</reference>
<accession>A0A1A8FVZ2</accession>
<evidence type="ECO:0000313" key="2">
    <source>
        <dbReference type="EMBL" id="SBQ63033.1"/>
    </source>
</evidence>
<dbReference type="GO" id="GO:0000235">
    <property type="term" value="C:astral microtubule"/>
    <property type="evidence" value="ECO:0007669"/>
    <property type="project" value="TreeGrafter"/>
</dbReference>
<feature type="compositionally biased region" description="Polar residues" evidence="1">
    <location>
        <begin position="251"/>
        <end position="286"/>
    </location>
</feature>
<feature type="compositionally biased region" description="Polar residues" evidence="1">
    <location>
        <begin position="328"/>
        <end position="353"/>
    </location>
</feature>
<feature type="compositionally biased region" description="Low complexity" evidence="1">
    <location>
        <begin position="287"/>
        <end position="299"/>
    </location>
</feature>
<feature type="region of interest" description="Disordered" evidence="1">
    <location>
        <begin position="600"/>
        <end position="632"/>
    </location>
</feature>
<feature type="compositionally biased region" description="Basic and acidic residues" evidence="1">
    <location>
        <begin position="153"/>
        <end position="162"/>
    </location>
</feature>
<dbReference type="EMBL" id="HAEB01016506">
    <property type="protein sequence ID" value="SBQ63033.1"/>
    <property type="molecule type" value="Transcribed_RNA"/>
</dbReference>
<dbReference type="PANTHER" id="PTHR14739:SF9">
    <property type="entry name" value="MICROTUBULE-ASSOCIATED PROTEIN 9"/>
    <property type="match status" value="1"/>
</dbReference>
<name>A0A1A8FVZ2_9TELE</name>
<feature type="compositionally biased region" description="Polar residues" evidence="1">
    <location>
        <begin position="163"/>
        <end position="172"/>
    </location>
</feature>
<proteinExistence type="predicted"/>
<feature type="compositionally biased region" description="Polar residues" evidence="1">
    <location>
        <begin position="199"/>
        <end position="215"/>
    </location>
</feature>
<reference evidence="2" key="1">
    <citation type="submission" date="2016-05" db="EMBL/GenBank/DDBJ databases">
        <authorList>
            <person name="Lavstsen T."/>
            <person name="Jespersen J.S."/>
        </authorList>
    </citation>
    <scope>NUCLEOTIDE SEQUENCE</scope>
    <source>
        <tissue evidence="2">Brain</tissue>
    </source>
</reference>
<protein>
    <submittedName>
        <fullName evidence="2">Microtubule-associated protein 9</fullName>
    </submittedName>
</protein>
<organism evidence="2">
    <name type="scientific">Nothobranchius korthausae</name>
    <dbReference type="NCBI Taxonomy" id="1143690"/>
    <lineage>
        <taxon>Eukaryota</taxon>
        <taxon>Metazoa</taxon>
        <taxon>Chordata</taxon>
        <taxon>Craniata</taxon>
        <taxon>Vertebrata</taxon>
        <taxon>Euteleostomi</taxon>
        <taxon>Actinopterygii</taxon>
        <taxon>Neopterygii</taxon>
        <taxon>Teleostei</taxon>
        <taxon>Neoteleostei</taxon>
        <taxon>Acanthomorphata</taxon>
        <taxon>Ovalentaria</taxon>
        <taxon>Atherinomorphae</taxon>
        <taxon>Cyprinodontiformes</taxon>
        <taxon>Nothobranchiidae</taxon>
        <taxon>Nothobranchius</taxon>
    </lineage>
</organism>
<evidence type="ECO:0000256" key="1">
    <source>
        <dbReference type="SAM" id="MobiDB-lite"/>
    </source>
</evidence>
<dbReference type="PANTHER" id="PTHR14739">
    <property type="entry name" value="MICROTUBULE-ASSOCIATED PROTEIN 9"/>
    <property type="match status" value="1"/>
</dbReference>
<dbReference type="GO" id="GO:1902412">
    <property type="term" value="P:regulation of mitotic cytokinesis"/>
    <property type="evidence" value="ECO:0007669"/>
    <property type="project" value="TreeGrafter"/>
</dbReference>
<feature type="region of interest" description="Disordered" evidence="1">
    <location>
        <begin position="442"/>
        <end position="477"/>
    </location>
</feature>
<dbReference type="InterPro" id="IPR026106">
    <property type="entry name" value="MAP9"/>
</dbReference>
<dbReference type="GO" id="GO:0090307">
    <property type="term" value="P:mitotic spindle assembly"/>
    <property type="evidence" value="ECO:0007669"/>
    <property type="project" value="TreeGrafter"/>
</dbReference>
<feature type="region of interest" description="Disordered" evidence="1">
    <location>
        <begin position="1"/>
        <end position="20"/>
    </location>
</feature>